<dbReference type="InterPro" id="IPR000550">
    <property type="entry name" value="Hppk"/>
</dbReference>
<evidence type="ECO:0000256" key="4">
    <source>
        <dbReference type="ARBA" id="ARBA00022741"/>
    </source>
</evidence>
<keyword evidence="3 9" id="KW-0808">Transferase</keyword>
<comment type="pathway">
    <text evidence="1">Cofactor biosynthesis; tetrahydrofolate biosynthesis; 2-amino-4-hydroxy-6-hydroxymethyl-7,8-dihydropteridine diphosphate from 7,8-dihydroneopterin triphosphate: step 4/4.</text>
</comment>
<dbReference type="UniPathway" id="UPA00077">
    <property type="reaction ID" value="UER00155"/>
</dbReference>
<dbReference type="GeneID" id="96871790"/>
<name>A0A1C7F5X7_9VIBR</name>
<keyword evidence="6" id="KW-0067">ATP-binding</keyword>
<organism evidence="9 10">
    <name type="scientific">Vibrio scophthalmi</name>
    <dbReference type="NCBI Taxonomy" id="45658"/>
    <lineage>
        <taxon>Bacteria</taxon>
        <taxon>Pseudomonadati</taxon>
        <taxon>Pseudomonadota</taxon>
        <taxon>Gammaproteobacteria</taxon>
        <taxon>Vibrionales</taxon>
        <taxon>Vibrionaceae</taxon>
        <taxon>Vibrio</taxon>
    </lineage>
</organism>
<dbReference type="GO" id="GO:0016301">
    <property type="term" value="F:kinase activity"/>
    <property type="evidence" value="ECO:0007669"/>
    <property type="project" value="UniProtKB-KW"/>
</dbReference>
<dbReference type="STRING" id="45658.VSVS12_02785"/>
<evidence type="ECO:0000313" key="9">
    <source>
        <dbReference type="EMBL" id="ANU35342.1"/>
    </source>
</evidence>
<dbReference type="RefSeq" id="WP_065544995.1">
    <property type="nucleotide sequence ID" value="NZ_CP016414.1"/>
</dbReference>
<sequence length="161" mass="18493">MITTYIGIGSNIDRQKHVEIALVELSRIGDDLQISTIYECEAVGFKSEPFYNLVVEMKTVMGLTELSHALRKIELKWGRREDAAKLEPRTLDLDIILFGELVNEHQPKIPRDDIYKFAFVIQPLNELCPQLVVPGDGRTIQQIYTATKYPEVLTVVKPWFF</sequence>
<dbReference type="CDD" id="cd00483">
    <property type="entry name" value="HPPK"/>
    <property type="match status" value="1"/>
</dbReference>
<evidence type="ECO:0000256" key="7">
    <source>
        <dbReference type="ARBA" id="ARBA00022909"/>
    </source>
</evidence>
<dbReference type="Proteomes" id="UP000092528">
    <property type="component" value="Chromosome 1"/>
</dbReference>
<evidence type="ECO:0000259" key="8">
    <source>
        <dbReference type="Pfam" id="PF01288"/>
    </source>
</evidence>
<proteinExistence type="predicted"/>
<dbReference type="GO" id="GO:0046654">
    <property type="term" value="P:tetrahydrofolate biosynthetic process"/>
    <property type="evidence" value="ECO:0007669"/>
    <property type="project" value="UniProtKB-UniPathway"/>
</dbReference>
<dbReference type="GO" id="GO:0005524">
    <property type="term" value="F:ATP binding"/>
    <property type="evidence" value="ECO:0007669"/>
    <property type="project" value="UniProtKB-KW"/>
</dbReference>
<dbReference type="SUPFAM" id="SSF55083">
    <property type="entry name" value="6-hydroxymethyl-7,8-dihydropterin pyrophosphokinase, HPPK"/>
    <property type="match status" value="1"/>
</dbReference>
<evidence type="ECO:0000256" key="2">
    <source>
        <dbReference type="ARBA" id="ARBA00013253"/>
    </source>
</evidence>
<dbReference type="Gene3D" id="3.30.70.560">
    <property type="entry name" value="7,8-Dihydro-6-hydroxymethylpterin-pyrophosphokinase HPPK"/>
    <property type="match status" value="1"/>
</dbReference>
<dbReference type="AlphaFoldDB" id="A0A1C7F5X7"/>
<keyword evidence="4" id="KW-0547">Nucleotide-binding</keyword>
<dbReference type="EC" id="2.7.6.3" evidence="2"/>
<keyword evidence="10" id="KW-1185">Reference proteome</keyword>
<evidence type="ECO:0000256" key="5">
    <source>
        <dbReference type="ARBA" id="ARBA00022777"/>
    </source>
</evidence>
<accession>A0A1C7F5X7</accession>
<dbReference type="GO" id="GO:0046656">
    <property type="term" value="P:folic acid biosynthetic process"/>
    <property type="evidence" value="ECO:0007669"/>
    <property type="project" value="UniProtKB-KW"/>
</dbReference>
<keyword evidence="7" id="KW-0289">Folate biosynthesis</keyword>
<gene>
    <name evidence="9" type="primary">folK</name>
    <name evidence="9" type="ORF">VSVS05_00188</name>
</gene>
<dbReference type="NCBIfam" id="TIGR01498">
    <property type="entry name" value="folK"/>
    <property type="match status" value="1"/>
</dbReference>
<feature type="domain" description="7,8-dihydro-6-hydroxymethylpterin-pyrophosphokinase" evidence="8">
    <location>
        <begin position="5"/>
        <end position="129"/>
    </location>
</feature>
<dbReference type="EMBL" id="CP016414">
    <property type="protein sequence ID" value="ANU35342.1"/>
    <property type="molecule type" value="Genomic_DNA"/>
</dbReference>
<dbReference type="GO" id="GO:0003848">
    <property type="term" value="F:2-amino-4-hydroxy-6-hydroxymethyldihydropteridine diphosphokinase activity"/>
    <property type="evidence" value="ECO:0007669"/>
    <property type="project" value="UniProtKB-EC"/>
</dbReference>
<evidence type="ECO:0000256" key="3">
    <source>
        <dbReference type="ARBA" id="ARBA00022679"/>
    </source>
</evidence>
<evidence type="ECO:0000313" key="10">
    <source>
        <dbReference type="Proteomes" id="UP000092528"/>
    </source>
</evidence>
<dbReference type="Pfam" id="PF01288">
    <property type="entry name" value="HPPK"/>
    <property type="match status" value="1"/>
</dbReference>
<dbReference type="PANTHER" id="PTHR43071:SF2">
    <property type="entry name" value="2-AMINO-4-HYDROXY-6-HYDROXYMETHYLDIHYDROPTERIDINE PYROPHOSPHOKINASE"/>
    <property type="match status" value="1"/>
</dbReference>
<dbReference type="PATRIC" id="fig|45658.7.peg.173"/>
<evidence type="ECO:0000256" key="6">
    <source>
        <dbReference type="ARBA" id="ARBA00022840"/>
    </source>
</evidence>
<dbReference type="PANTHER" id="PTHR43071">
    <property type="entry name" value="2-AMINO-4-HYDROXY-6-HYDROXYMETHYLDIHYDROPTERIDINE PYROPHOSPHOKINASE"/>
    <property type="match status" value="1"/>
</dbReference>
<evidence type="ECO:0000256" key="1">
    <source>
        <dbReference type="ARBA" id="ARBA00005051"/>
    </source>
</evidence>
<keyword evidence="5 9" id="KW-0418">Kinase</keyword>
<protein>
    <recommendedName>
        <fullName evidence="2">2-amino-4-hydroxy-6-hydroxymethyldihydropteridine diphosphokinase</fullName>
        <ecNumber evidence="2">2.7.6.3</ecNumber>
    </recommendedName>
</protein>
<reference evidence="9 10" key="1">
    <citation type="submission" date="2016-07" db="EMBL/GenBank/DDBJ databases">
        <title>Genome sequencing of Vibrio scophthalmi strain VS-05, an isolated from Paralichthys olivaceus.</title>
        <authorList>
            <person name="Han H.-J."/>
        </authorList>
    </citation>
    <scope>NUCLEOTIDE SEQUENCE [LARGE SCALE GENOMIC DNA]</scope>
    <source>
        <strain evidence="9 10">VS-05</strain>
    </source>
</reference>
<dbReference type="InterPro" id="IPR035907">
    <property type="entry name" value="Hppk_sf"/>
</dbReference>